<evidence type="ECO:0000256" key="3">
    <source>
        <dbReference type="ARBA" id="ARBA00022692"/>
    </source>
</evidence>
<dbReference type="GO" id="GO:0005886">
    <property type="term" value="C:plasma membrane"/>
    <property type="evidence" value="ECO:0007669"/>
    <property type="project" value="UniProtKB-SubCell"/>
</dbReference>
<keyword evidence="8" id="KW-1185">Reference proteome</keyword>
<evidence type="ECO:0000313" key="7">
    <source>
        <dbReference type="EMBL" id="EFE93665.1"/>
    </source>
</evidence>
<comment type="subcellular location">
    <subcellularLocation>
        <location evidence="1">Cell membrane</location>
        <topology evidence="1">Multi-pass membrane protein</topology>
    </subcellularLocation>
</comment>
<dbReference type="InterPro" id="IPR002797">
    <property type="entry name" value="Polysacc_synth"/>
</dbReference>
<name>D4E8P9_SEROD</name>
<dbReference type="OrthoDB" id="10002658at2"/>
<protein>
    <submittedName>
        <fullName evidence="7">MATE domain protein</fullName>
    </submittedName>
</protein>
<feature type="transmembrane region" description="Helical" evidence="6">
    <location>
        <begin position="12"/>
        <end position="30"/>
    </location>
</feature>
<feature type="transmembrane region" description="Helical" evidence="6">
    <location>
        <begin position="144"/>
        <end position="163"/>
    </location>
</feature>
<dbReference type="STRING" id="667129.HMPREF0758_4549"/>
<feature type="transmembrane region" description="Helical" evidence="6">
    <location>
        <begin position="111"/>
        <end position="132"/>
    </location>
</feature>
<feature type="transmembrane region" description="Helical" evidence="6">
    <location>
        <begin position="209"/>
        <end position="229"/>
    </location>
</feature>
<evidence type="ECO:0000313" key="8">
    <source>
        <dbReference type="Proteomes" id="UP000005723"/>
    </source>
</evidence>
<feature type="transmembrane region" description="Helical" evidence="6">
    <location>
        <begin position="384"/>
        <end position="404"/>
    </location>
</feature>
<keyword evidence="2" id="KW-1003">Cell membrane</keyword>
<comment type="caution">
    <text evidence="7">The sequence shown here is derived from an EMBL/GenBank/DDBJ whole genome shotgun (WGS) entry which is preliminary data.</text>
</comment>
<gene>
    <name evidence="7" type="ORF">HMPREF0758_4549</name>
</gene>
<dbReference type="Pfam" id="PF01943">
    <property type="entry name" value="Polysacc_synt"/>
    <property type="match status" value="1"/>
</dbReference>
<feature type="transmembrane region" description="Helical" evidence="6">
    <location>
        <begin position="353"/>
        <end position="372"/>
    </location>
</feature>
<feature type="transmembrane region" description="Helical" evidence="6">
    <location>
        <begin position="169"/>
        <end position="188"/>
    </location>
</feature>
<dbReference type="PANTHER" id="PTHR30250:SF11">
    <property type="entry name" value="O-ANTIGEN TRANSPORTER-RELATED"/>
    <property type="match status" value="1"/>
</dbReference>
<dbReference type="InterPro" id="IPR050833">
    <property type="entry name" value="Poly_Biosynth_Transport"/>
</dbReference>
<evidence type="ECO:0000256" key="2">
    <source>
        <dbReference type="ARBA" id="ARBA00022475"/>
    </source>
</evidence>
<evidence type="ECO:0000256" key="5">
    <source>
        <dbReference type="ARBA" id="ARBA00023136"/>
    </source>
</evidence>
<feature type="transmembrane region" description="Helical" evidence="6">
    <location>
        <begin position="255"/>
        <end position="277"/>
    </location>
</feature>
<proteinExistence type="predicted"/>
<dbReference type="EMBL" id="ADBY01000058">
    <property type="protein sequence ID" value="EFE93665.1"/>
    <property type="molecule type" value="Genomic_DNA"/>
</dbReference>
<dbReference type="PANTHER" id="PTHR30250">
    <property type="entry name" value="PST FAMILY PREDICTED COLANIC ACID TRANSPORTER"/>
    <property type="match status" value="1"/>
</dbReference>
<organism evidence="7 8">
    <name type="scientific">Serratia odorifera DSM 4582</name>
    <dbReference type="NCBI Taxonomy" id="667129"/>
    <lineage>
        <taxon>Bacteria</taxon>
        <taxon>Pseudomonadati</taxon>
        <taxon>Pseudomonadota</taxon>
        <taxon>Gammaproteobacteria</taxon>
        <taxon>Enterobacterales</taxon>
        <taxon>Yersiniaceae</taxon>
        <taxon>Serratia</taxon>
    </lineage>
</organism>
<evidence type="ECO:0000256" key="4">
    <source>
        <dbReference type="ARBA" id="ARBA00022989"/>
    </source>
</evidence>
<reference evidence="7 8" key="1">
    <citation type="submission" date="2010-01" db="EMBL/GenBank/DDBJ databases">
        <authorList>
            <person name="Muzny D."/>
            <person name="Qin X."/>
            <person name="Deng J."/>
            <person name="Jiang H."/>
            <person name="Liu Y."/>
            <person name="Qu J."/>
            <person name="Song X.-Z."/>
            <person name="Zhang L."/>
            <person name="Thornton R."/>
            <person name="Coyle M."/>
            <person name="Francisco L."/>
            <person name="Jackson L."/>
            <person name="Javaid M."/>
            <person name="Korchina V."/>
            <person name="Kovar C."/>
            <person name="Mata R."/>
            <person name="Mathew T."/>
            <person name="Ngo R."/>
            <person name="Nguyen L."/>
            <person name="Nguyen N."/>
            <person name="Okwuonu G."/>
            <person name="Ongeri F."/>
            <person name="Pham C."/>
            <person name="Simmons D."/>
            <person name="Wilczek-Boney K."/>
            <person name="Hale W."/>
            <person name="Jakkamsetti A."/>
            <person name="Pham P."/>
            <person name="Ruth R."/>
            <person name="San Lucas F."/>
            <person name="Warren J."/>
            <person name="Zhang J."/>
            <person name="Zhao Z."/>
            <person name="Zhou C."/>
            <person name="Zhu D."/>
            <person name="Lee S."/>
            <person name="Bess C."/>
            <person name="Blankenburg K."/>
            <person name="Forbes L."/>
            <person name="Fu Q."/>
            <person name="Gubbala S."/>
            <person name="Hirani K."/>
            <person name="Jayaseelan J.C."/>
            <person name="Lara F."/>
            <person name="Munidasa M."/>
            <person name="Palculict T."/>
            <person name="Patil S."/>
            <person name="Pu L.-L."/>
            <person name="Saada N."/>
            <person name="Tang L."/>
            <person name="Weissenberger G."/>
            <person name="Zhu Y."/>
            <person name="Hemphill L."/>
            <person name="Shang Y."/>
            <person name="Youmans B."/>
            <person name="Ayvaz T."/>
            <person name="Ross M."/>
            <person name="Santibanez J."/>
            <person name="Aqrawi P."/>
            <person name="Gross S."/>
            <person name="Joshi V."/>
            <person name="Fowler G."/>
            <person name="Nazareth L."/>
            <person name="Reid J."/>
            <person name="Worley K."/>
            <person name="Petrosino J."/>
            <person name="Highlander S."/>
            <person name="Gibbs R."/>
        </authorList>
    </citation>
    <scope>NUCLEOTIDE SEQUENCE [LARGE SCALE GENOMIC DNA]</scope>
    <source>
        <strain evidence="7 8">DSM 4582</strain>
    </source>
</reference>
<feature type="transmembrane region" description="Helical" evidence="6">
    <location>
        <begin position="320"/>
        <end position="341"/>
    </location>
</feature>
<dbReference type="AlphaFoldDB" id="D4E8P9"/>
<dbReference type="RefSeq" id="WP_004965226.1">
    <property type="nucleotide sequence ID" value="NZ_GG753567.1"/>
</dbReference>
<evidence type="ECO:0000256" key="1">
    <source>
        <dbReference type="ARBA" id="ARBA00004651"/>
    </source>
</evidence>
<feature type="transmembrane region" description="Helical" evidence="6">
    <location>
        <begin position="289"/>
        <end position="314"/>
    </location>
</feature>
<feature type="transmembrane region" description="Helical" evidence="6">
    <location>
        <begin position="85"/>
        <end position="105"/>
    </location>
</feature>
<evidence type="ECO:0000256" key="6">
    <source>
        <dbReference type="SAM" id="Phobius"/>
    </source>
</evidence>
<keyword evidence="5 6" id="KW-0472">Membrane</keyword>
<accession>D4E8P9</accession>
<keyword evidence="4 6" id="KW-1133">Transmembrane helix</keyword>
<sequence length="411" mass="46298">MIKEILSDGFYSLINKICYFSLKTLAIILITRSLGIENGGDFVLLVGIIEIMRIVVDFGVDVFVIRRYTELQQQERTRLLELVCLQKISVGVIVSLVVFSVLIFQGYEAGFLLPLALVLPFSLLFNLAVSYFQSQNNNRMLLDRVILATLLLGVFFAISYFSAMALSPWVYLCVEVIFSLLVVSKLMFATDFSWLRVLRLSRLKEIAPLYRHTYSIGLTAVIVIFYSRLDNFYIKHFSPENLAAYGQVFRMVDPLVMVSSVLSTVAYAKFCGIPLGFNRNCSALLTKFFGLIIGYTLFSTLAYYLLILLFGKYFLLDNAYTQSLIVIFLMIAAVKCVNGALTAMLQSQGLFKVGLFTSILCFIVALPAMYYATTRWGVTGTAGSILLVESISFVCLLLFLFIYMKKDKPTL</sequence>
<feature type="transmembrane region" description="Helical" evidence="6">
    <location>
        <begin position="42"/>
        <end position="64"/>
    </location>
</feature>
<keyword evidence="3 6" id="KW-0812">Transmembrane</keyword>
<dbReference type="Proteomes" id="UP000005723">
    <property type="component" value="Unassembled WGS sequence"/>
</dbReference>
<dbReference type="HOGENOM" id="CLU_668848_0_0_6"/>